<protein>
    <recommendedName>
        <fullName evidence="3">PilZ domain-containing protein</fullName>
    </recommendedName>
</protein>
<accession>A0A1W1XNY2</accession>
<proteinExistence type="predicted"/>
<dbReference type="RefSeq" id="WP_084090738.1">
    <property type="nucleotide sequence ID" value="NZ_FWXD01000011.1"/>
</dbReference>
<keyword evidence="2" id="KW-1185">Reference proteome</keyword>
<dbReference type="AlphaFoldDB" id="A0A1W1XNY2"/>
<organism evidence="1 2">
    <name type="scientific">Andreprevotia lacus DSM 23236</name>
    <dbReference type="NCBI Taxonomy" id="1121001"/>
    <lineage>
        <taxon>Bacteria</taxon>
        <taxon>Pseudomonadati</taxon>
        <taxon>Pseudomonadota</taxon>
        <taxon>Betaproteobacteria</taxon>
        <taxon>Neisseriales</taxon>
        <taxon>Chitinibacteraceae</taxon>
        <taxon>Andreprevotia</taxon>
    </lineage>
</organism>
<gene>
    <name evidence="1" type="ORF">SAMN02745857_02083</name>
</gene>
<evidence type="ECO:0000313" key="1">
    <source>
        <dbReference type="EMBL" id="SMC25228.1"/>
    </source>
</evidence>
<dbReference type="Proteomes" id="UP000192761">
    <property type="component" value="Unassembled WGS sequence"/>
</dbReference>
<evidence type="ECO:0008006" key="3">
    <source>
        <dbReference type="Google" id="ProtNLM"/>
    </source>
</evidence>
<sequence>MSEAFTTPNRKIVGWRAAIILNPATPPLLGRVVEASSNTLVLLADQEIRSGQTCRLFIDLPGGAEKRYLDCKIKITTATLMGQISRFKLIGQIVDLSDQQRDLLNRALG</sequence>
<dbReference type="OrthoDB" id="9132266at2"/>
<name>A0A1W1XNY2_9NEIS</name>
<reference evidence="1 2" key="1">
    <citation type="submission" date="2017-04" db="EMBL/GenBank/DDBJ databases">
        <authorList>
            <person name="Afonso C.L."/>
            <person name="Miller P.J."/>
            <person name="Scott M.A."/>
            <person name="Spackman E."/>
            <person name="Goraichik I."/>
            <person name="Dimitrov K.M."/>
            <person name="Suarez D.L."/>
            <person name="Swayne D.E."/>
        </authorList>
    </citation>
    <scope>NUCLEOTIDE SEQUENCE [LARGE SCALE GENOMIC DNA]</scope>
    <source>
        <strain evidence="1 2">DSM 23236</strain>
    </source>
</reference>
<dbReference type="EMBL" id="FWXD01000011">
    <property type="protein sequence ID" value="SMC25228.1"/>
    <property type="molecule type" value="Genomic_DNA"/>
</dbReference>
<evidence type="ECO:0000313" key="2">
    <source>
        <dbReference type="Proteomes" id="UP000192761"/>
    </source>
</evidence>